<dbReference type="Pfam" id="PF17207">
    <property type="entry name" value="MCM_OB"/>
    <property type="match status" value="1"/>
</dbReference>
<evidence type="ECO:0000256" key="6">
    <source>
        <dbReference type="ARBA" id="ARBA00022806"/>
    </source>
</evidence>
<dbReference type="InterPro" id="IPR012340">
    <property type="entry name" value="NA-bd_OB-fold"/>
</dbReference>
<evidence type="ECO:0000256" key="12">
    <source>
        <dbReference type="SAM" id="MobiDB-lite"/>
    </source>
</evidence>
<keyword evidence="6 11" id="KW-0347">Helicase</keyword>
<dbReference type="SMART" id="SM00350">
    <property type="entry name" value="MCM"/>
    <property type="match status" value="1"/>
</dbReference>
<dbReference type="Gene3D" id="3.30.1640.10">
    <property type="entry name" value="mini-chromosome maintenance (MCM) complex, chain A, domain 1"/>
    <property type="match status" value="1"/>
</dbReference>
<dbReference type="Gramene" id="CMP356CT">
    <property type="protein sequence ID" value="CMP356CT"/>
    <property type="gene ID" value="CMP356C"/>
</dbReference>
<dbReference type="GO" id="GO:0016887">
    <property type="term" value="F:ATP hydrolysis activity"/>
    <property type="evidence" value="ECO:0007669"/>
    <property type="project" value="RHEA"/>
</dbReference>
<evidence type="ECO:0000256" key="8">
    <source>
        <dbReference type="ARBA" id="ARBA00023125"/>
    </source>
</evidence>
<keyword evidence="8 10" id="KW-0238">DNA-binding</keyword>
<dbReference type="PANTHER" id="PTHR11630:SF66">
    <property type="entry name" value="DNA REPLICATION LICENSING FACTOR MCM4"/>
    <property type="match status" value="1"/>
</dbReference>
<feature type="domain" description="MCM C-terminal AAA(+) ATPase" evidence="13">
    <location>
        <begin position="538"/>
        <end position="746"/>
    </location>
</feature>
<dbReference type="PRINTS" id="PR01660">
    <property type="entry name" value="MCMPROTEIN4"/>
</dbReference>
<evidence type="ECO:0000256" key="10">
    <source>
        <dbReference type="RuleBase" id="RU004070"/>
    </source>
</evidence>
<dbReference type="SUPFAM" id="SSF50249">
    <property type="entry name" value="Nucleic acid-binding proteins"/>
    <property type="match status" value="1"/>
</dbReference>
<evidence type="ECO:0000259" key="13">
    <source>
        <dbReference type="PROSITE" id="PS50051"/>
    </source>
</evidence>
<evidence type="ECO:0000313" key="15">
    <source>
        <dbReference type="Proteomes" id="UP000007014"/>
    </source>
</evidence>
<evidence type="ECO:0000256" key="4">
    <source>
        <dbReference type="ARBA" id="ARBA00022741"/>
    </source>
</evidence>
<dbReference type="HOGENOM" id="CLU_000995_7_1_1"/>
<comment type="subcellular location">
    <subcellularLocation>
        <location evidence="1">Nucleus</location>
    </subcellularLocation>
</comment>
<dbReference type="KEGG" id="cme:CYME_CMP356C"/>
<dbReference type="GO" id="GO:0006271">
    <property type="term" value="P:DNA strand elongation involved in DNA replication"/>
    <property type="evidence" value="ECO:0007669"/>
    <property type="project" value="TreeGrafter"/>
</dbReference>
<feature type="compositionally biased region" description="Polar residues" evidence="12">
    <location>
        <begin position="1"/>
        <end position="12"/>
    </location>
</feature>
<dbReference type="FunFam" id="2.20.28.10:FF:000003">
    <property type="entry name" value="DNA helicase"/>
    <property type="match status" value="1"/>
</dbReference>
<dbReference type="GO" id="GO:0003697">
    <property type="term" value="F:single-stranded DNA binding"/>
    <property type="evidence" value="ECO:0007669"/>
    <property type="project" value="TreeGrafter"/>
</dbReference>
<dbReference type="RefSeq" id="XP_005537973.1">
    <property type="nucleotide sequence ID" value="XM_005537916.1"/>
</dbReference>
<dbReference type="Pfam" id="PF14551">
    <property type="entry name" value="MCM_N"/>
    <property type="match status" value="1"/>
</dbReference>
<comment type="function">
    <text evidence="11">Acts as component of the MCM2-7 complex (MCM complex) which is the replicative helicase essential for 'once per cell cycle' DNA replication initiation and elongation in eukaryotic cells. The active ATPase sites in the MCM2-7 ring are formed through the interaction surfaces of two neighboring subunits such that a critical structure of a conserved arginine finger motif is provided in trans relative to the ATP-binding site of the Walker A box of the adjacent subunit. The six ATPase active sites, however, are likely to contribute differentially to the complex helicase activity.</text>
</comment>
<dbReference type="InterPro" id="IPR041562">
    <property type="entry name" value="MCM_lid"/>
</dbReference>
<dbReference type="EMBL" id="AP006498">
    <property type="protein sequence ID" value="BAM81937.1"/>
    <property type="molecule type" value="Genomic_DNA"/>
</dbReference>
<comment type="subunit">
    <text evidence="11">Component of the MCM2-7 complex.</text>
</comment>
<evidence type="ECO:0000313" key="14">
    <source>
        <dbReference type="EMBL" id="BAM81937.1"/>
    </source>
</evidence>
<dbReference type="GeneID" id="16995978"/>
<dbReference type="eggNOG" id="KOG0478">
    <property type="taxonomic scope" value="Eukaryota"/>
</dbReference>
<dbReference type="STRING" id="280699.M1VFY0"/>
<keyword evidence="5 11" id="KW-0378">Hydrolase</keyword>
<keyword evidence="3 11" id="KW-0235">DNA replication</keyword>
<evidence type="ECO:0000256" key="9">
    <source>
        <dbReference type="ARBA" id="ARBA00023242"/>
    </source>
</evidence>
<dbReference type="PROSITE" id="PS50051">
    <property type="entry name" value="MCM_2"/>
    <property type="match status" value="1"/>
</dbReference>
<evidence type="ECO:0000256" key="7">
    <source>
        <dbReference type="ARBA" id="ARBA00022840"/>
    </source>
</evidence>
<dbReference type="OrthoDB" id="10251574at2759"/>
<reference evidence="14 15" key="1">
    <citation type="journal article" date="2004" name="Nature">
        <title>Genome sequence of the ultrasmall unicellular red alga Cyanidioschyzon merolae 10D.</title>
        <authorList>
            <person name="Matsuzaki M."/>
            <person name="Misumi O."/>
            <person name="Shin-i T."/>
            <person name="Maruyama S."/>
            <person name="Takahara M."/>
            <person name="Miyagishima S."/>
            <person name="Mori T."/>
            <person name="Nishida K."/>
            <person name="Yagisawa F."/>
            <person name="Nishida K."/>
            <person name="Yoshida Y."/>
            <person name="Nishimura Y."/>
            <person name="Nakao S."/>
            <person name="Kobayashi T."/>
            <person name="Momoyama Y."/>
            <person name="Higashiyama T."/>
            <person name="Minoda A."/>
            <person name="Sano M."/>
            <person name="Nomoto H."/>
            <person name="Oishi K."/>
            <person name="Hayashi H."/>
            <person name="Ohta F."/>
            <person name="Nishizaka S."/>
            <person name="Haga S."/>
            <person name="Miura S."/>
            <person name="Morishita T."/>
            <person name="Kabeya Y."/>
            <person name="Terasawa K."/>
            <person name="Suzuki Y."/>
            <person name="Ishii Y."/>
            <person name="Asakawa S."/>
            <person name="Takano H."/>
            <person name="Ohta N."/>
            <person name="Kuroiwa H."/>
            <person name="Tanaka K."/>
            <person name="Shimizu N."/>
            <person name="Sugano S."/>
            <person name="Sato N."/>
            <person name="Nozaki H."/>
            <person name="Ogasawara N."/>
            <person name="Kohara Y."/>
            <person name="Kuroiwa T."/>
        </authorList>
    </citation>
    <scope>NUCLEOTIDE SEQUENCE [LARGE SCALE GENOMIC DNA]</scope>
    <source>
        <strain evidence="14 15">10D</strain>
    </source>
</reference>
<gene>
    <name evidence="14" type="ORF">CYME_CMP356C</name>
</gene>
<dbReference type="OMA" id="AFFKCNV"/>
<dbReference type="Pfam" id="PF17855">
    <property type="entry name" value="MCM_lid"/>
    <property type="match status" value="1"/>
</dbReference>
<dbReference type="FunFam" id="3.40.50.300:FF:000217">
    <property type="entry name" value="DNA helicase"/>
    <property type="match status" value="1"/>
</dbReference>
<evidence type="ECO:0000256" key="2">
    <source>
        <dbReference type="ARBA" id="ARBA00008010"/>
    </source>
</evidence>
<dbReference type="InterPro" id="IPR027417">
    <property type="entry name" value="P-loop_NTPase"/>
</dbReference>
<protein>
    <recommendedName>
        <fullName evidence="11">DNA replication licensing factor MCM4</fullName>
        <ecNumber evidence="11">3.6.4.12</ecNumber>
    </recommendedName>
</protein>
<feature type="region of interest" description="Disordered" evidence="12">
    <location>
        <begin position="88"/>
        <end position="114"/>
    </location>
</feature>
<name>M1VFY0_CYAM1</name>
<keyword evidence="15" id="KW-1185">Reference proteome</keyword>
<dbReference type="InterPro" id="IPR018525">
    <property type="entry name" value="MCM_CS"/>
</dbReference>
<dbReference type="Gene3D" id="2.20.28.10">
    <property type="match status" value="1"/>
</dbReference>
<reference evidence="14 15" key="2">
    <citation type="journal article" date="2007" name="BMC Biol.">
        <title>A 100%-complete sequence reveals unusually simple genomic features in the hot-spring red alga Cyanidioschyzon merolae.</title>
        <authorList>
            <person name="Nozaki H."/>
            <person name="Takano H."/>
            <person name="Misumi O."/>
            <person name="Terasawa K."/>
            <person name="Matsuzaki M."/>
            <person name="Maruyama S."/>
            <person name="Nishida K."/>
            <person name="Yagisawa F."/>
            <person name="Yoshida Y."/>
            <person name="Fujiwara T."/>
            <person name="Takio S."/>
            <person name="Tamura K."/>
            <person name="Chung S.J."/>
            <person name="Nakamura S."/>
            <person name="Kuroiwa H."/>
            <person name="Tanaka K."/>
            <person name="Sato N."/>
            <person name="Kuroiwa T."/>
        </authorList>
    </citation>
    <scope>NUCLEOTIDE SEQUENCE [LARGE SCALE GENOMIC DNA]</scope>
    <source>
        <strain evidence="14 15">10D</strain>
    </source>
</reference>
<dbReference type="GO" id="GO:0017116">
    <property type="term" value="F:single-stranded DNA helicase activity"/>
    <property type="evidence" value="ECO:0007669"/>
    <property type="project" value="TreeGrafter"/>
</dbReference>
<dbReference type="GO" id="GO:0042555">
    <property type="term" value="C:MCM complex"/>
    <property type="evidence" value="ECO:0007669"/>
    <property type="project" value="UniProtKB-UniRule"/>
</dbReference>
<dbReference type="PANTHER" id="PTHR11630">
    <property type="entry name" value="DNA REPLICATION LICENSING FACTOR MCM FAMILY MEMBER"/>
    <property type="match status" value="1"/>
</dbReference>
<dbReference type="InterPro" id="IPR031327">
    <property type="entry name" value="MCM"/>
</dbReference>
<accession>M1VFY0</accession>
<dbReference type="EC" id="3.6.4.12" evidence="11"/>
<evidence type="ECO:0000256" key="3">
    <source>
        <dbReference type="ARBA" id="ARBA00022705"/>
    </source>
</evidence>
<feature type="compositionally biased region" description="Polar residues" evidence="12">
    <location>
        <begin position="99"/>
        <end position="114"/>
    </location>
</feature>
<dbReference type="GO" id="GO:1902975">
    <property type="term" value="P:mitotic DNA replication initiation"/>
    <property type="evidence" value="ECO:0007669"/>
    <property type="project" value="TreeGrafter"/>
</dbReference>
<keyword evidence="4 10" id="KW-0547">Nucleotide-binding</keyword>
<comment type="similarity">
    <text evidence="2 10">Belongs to the MCM family.</text>
</comment>
<dbReference type="Proteomes" id="UP000007014">
    <property type="component" value="Chromosome 16"/>
</dbReference>
<dbReference type="GO" id="GO:0000727">
    <property type="term" value="P:double-strand break repair via break-induced replication"/>
    <property type="evidence" value="ECO:0007669"/>
    <property type="project" value="TreeGrafter"/>
</dbReference>
<dbReference type="InterPro" id="IPR001208">
    <property type="entry name" value="MCM_dom"/>
</dbReference>
<dbReference type="Gene3D" id="3.40.50.300">
    <property type="entry name" value="P-loop containing nucleotide triphosphate hydrolases"/>
    <property type="match status" value="1"/>
</dbReference>
<dbReference type="InterPro" id="IPR008047">
    <property type="entry name" value="MCM_4"/>
</dbReference>
<keyword evidence="7 10" id="KW-0067">ATP-binding</keyword>
<evidence type="ECO:0000256" key="1">
    <source>
        <dbReference type="ARBA" id="ARBA00004123"/>
    </source>
</evidence>
<dbReference type="CDD" id="cd17755">
    <property type="entry name" value="MCM4"/>
    <property type="match status" value="1"/>
</dbReference>
<proteinExistence type="inferred from homology"/>
<evidence type="ECO:0000256" key="5">
    <source>
        <dbReference type="ARBA" id="ARBA00022801"/>
    </source>
</evidence>
<dbReference type="AlphaFoldDB" id="M1VFY0"/>
<dbReference type="GO" id="GO:0005634">
    <property type="term" value="C:nucleus"/>
    <property type="evidence" value="ECO:0007669"/>
    <property type="project" value="UniProtKB-SubCell"/>
</dbReference>
<sequence>MAHSTDSFASSSPRDDRGEDPAGDNVPLSSVPATPAGATPRPPFAERGMFSPPSSRGALSPDPSEQTGVSQFGQARYGRAVGGSASFAAEGEPGIGARSGSSCPPTSPHFQRFSTVGRRELSRSFLGLPLTPRSSATGSPNIDRGLGSQTVGGGADPTRTTSTDSIPVRVLWGTDLSVEEVYAKLLSFLKGFHPLRLSDENSLSRGDDSSTTATPAPLYLKLLEELHETDSHTLNVSMKHVQEYDAVLHEKLVRYPSDMISLFDMAANQIYQQMFMSDSSGVIGHIQVRVYDIGSAQSVRQLEPCHLDSLVAIRGMVVRTSSLIPDLADAFYRCMNCLHTTVVPIRHGRVQEPSACSRCGLKSSYQLIHNRCCFTDKQVIRLQESPESVPQGETPASISLVLYEDMVDTMKPGDRVEVTGIYRAMPVRVHPRMRNVRSVFRTYLDVVHVKHTDARRVMDVPEPGDVDALPLAEEVAGTTSTAMVPLIDLGGAGSAQMPAEPREVAADALEPAPLSDAPLRGMRDWEPRIRELARDPRVYERLAASIAPSIWGMDDVKKGVLCQLLGGTRKDFVAAGGTRFRSEINVLIVGDPGVSKSQLLSFVHRISPRGIYTSGRGSSAVGLTAYVTKDPETHDTVLESGALVLSDRGICCIDEFDKMSEQSRTILHEAMEQQTISIAKAGIIATLNARTSVLAAANPIDSCYNPRLSVIENIQMPPTLLSRFDLVYLVLDKPSADDDRRLARHIVSLFSEHEESAAGNAFHASEDLPLVELPLLAAYISYARENVHPVLSDDASDTLISGYMEMRRMGAAYAAHGIPKTITATPRQLESLIRLSEAHAKVRLSPVVERADVEEALRLVRIATQQAATDPLTGRIDLDLLQTGHSAAWRQRVNELARAIWNILQERESSIVLRKQAILHLLRQQAAQVGTTSADETVREDEFEEALHLLQNEQKIRLVQHGSAVARCF</sequence>
<dbReference type="SUPFAM" id="SSF52540">
    <property type="entry name" value="P-loop containing nucleoside triphosphate hydrolases"/>
    <property type="match status" value="1"/>
</dbReference>
<feature type="region of interest" description="Disordered" evidence="12">
    <location>
        <begin position="1"/>
        <end position="70"/>
    </location>
</feature>
<keyword evidence="9 11" id="KW-0539">Nucleus</keyword>
<organism evidence="14 15">
    <name type="scientific">Cyanidioschyzon merolae (strain NIES-3377 / 10D)</name>
    <name type="common">Unicellular red alga</name>
    <dbReference type="NCBI Taxonomy" id="280699"/>
    <lineage>
        <taxon>Eukaryota</taxon>
        <taxon>Rhodophyta</taxon>
        <taxon>Bangiophyceae</taxon>
        <taxon>Cyanidiales</taxon>
        <taxon>Cyanidiaceae</taxon>
        <taxon>Cyanidioschyzon</taxon>
    </lineage>
</organism>
<dbReference type="InterPro" id="IPR033762">
    <property type="entry name" value="MCM_OB"/>
</dbReference>
<dbReference type="PROSITE" id="PS00847">
    <property type="entry name" value="MCM_1"/>
    <property type="match status" value="1"/>
</dbReference>
<dbReference type="PRINTS" id="PR01657">
    <property type="entry name" value="MCMFAMILY"/>
</dbReference>
<dbReference type="GO" id="GO:0005524">
    <property type="term" value="F:ATP binding"/>
    <property type="evidence" value="ECO:0007669"/>
    <property type="project" value="UniProtKB-UniRule"/>
</dbReference>
<comment type="catalytic activity">
    <reaction evidence="11">
        <text>ATP + H2O = ADP + phosphate + H(+)</text>
        <dbReference type="Rhea" id="RHEA:13065"/>
        <dbReference type="ChEBI" id="CHEBI:15377"/>
        <dbReference type="ChEBI" id="CHEBI:15378"/>
        <dbReference type="ChEBI" id="CHEBI:30616"/>
        <dbReference type="ChEBI" id="CHEBI:43474"/>
        <dbReference type="ChEBI" id="CHEBI:456216"/>
        <dbReference type="EC" id="3.6.4.12"/>
    </reaction>
</comment>
<feature type="region of interest" description="Disordered" evidence="12">
    <location>
        <begin position="128"/>
        <end position="163"/>
    </location>
</feature>
<dbReference type="InterPro" id="IPR027925">
    <property type="entry name" value="MCM_N"/>
</dbReference>
<evidence type="ECO:0000256" key="11">
    <source>
        <dbReference type="RuleBase" id="RU368062"/>
    </source>
</evidence>
<dbReference type="Gene3D" id="2.40.50.140">
    <property type="entry name" value="Nucleic acid-binding proteins"/>
    <property type="match status" value="1"/>
</dbReference>
<dbReference type="Pfam" id="PF00493">
    <property type="entry name" value="MCM"/>
    <property type="match status" value="1"/>
</dbReference>